<proteinExistence type="predicted"/>
<dbReference type="InParanoid" id="A0A395JPI2"/>
<reference evidence="2 3" key="1">
    <citation type="submission" date="2018-06" db="EMBL/GenBank/DDBJ databases">
        <title>Genomic Encyclopedia of Type Strains, Phase IV (KMG-IV): sequencing the most valuable type-strain genomes for metagenomic binning, comparative biology and taxonomic classification.</title>
        <authorList>
            <person name="Goeker M."/>
        </authorList>
    </citation>
    <scope>NUCLEOTIDE SEQUENCE [LARGE SCALE GENOMIC DNA]</scope>
    <source>
        <strain evidence="2 3">DSM 24032</strain>
    </source>
</reference>
<dbReference type="Proteomes" id="UP000253083">
    <property type="component" value="Unassembled WGS sequence"/>
</dbReference>
<sequence length="111" mass="11720">MKKISVLAVSLMAIATSFTASAEPRSVAVDITKMRPYASGNYFVTVSSDEMNDSSNCTLVYKVQSDAAGAKSVIASLLTAYALEKPIEIEIPTSTGCEGFGTPIQSVFLSQ</sequence>
<protein>
    <submittedName>
        <fullName evidence="2">Uncharacterized protein</fullName>
    </submittedName>
</protein>
<comment type="caution">
    <text evidence="2">The sequence shown here is derived from an EMBL/GenBank/DDBJ whole genome shotgun (WGS) entry which is preliminary data.</text>
</comment>
<keyword evidence="3" id="KW-1185">Reference proteome</keyword>
<dbReference type="RefSeq" id="WP_147250997.1">
    <property type="nucleotide sequence ID" value="NZ_QNRT01000002.1"/>
</dbReference>
<feature type="chain" id="PRO_5017258963" evidence="1">
    <location>
        <begin position="23"/>
        <end position="111"/>
    </location>
</feature>
<name>A0A395JPI2_9GAMM</name>
<accession>A0A395JPI2</accession>
<feature type="signal peptide" evidence="1">
    <location>
        <begin position="1"/>
        <end position="22"/>
    </location>
</feature>
<keyword evidence="1" id="KW-0732">Signal</keyword>
<dbReference type="AlphaFoldDB" id="A0A395JPI2"/>
<evidence type="ECO:0000256" key="1">
    <source>
        <dbReference type="SAM" id="SignalP"/>
    </source>
</evidence>
<organism evidence="2 3">
    <name type="scientific">Arenicella xantha</name>
    <dbReference type="NCBI Taxonomy" id="644221"/>
    <lineage>
        <taxon>Bacteria</taxon>
        <taxon>Pseudomonadati</taxon>
        <taxon>Pseudomonadota</taxon>
        <taxon>Gammaproteobacteria</taxon>
        <taxon>Arenicellales</taxon>
        <taxon>Arenicellaceae</taxon>
        <taxon>Arenicella</taxon>
    </lineage>
</organism>
<dbReference type="EMBL" id="QNRT01000002">
    <property type="protein sequence ID" value="RBP51488.1"/>
    <property type="molecule type" value="Genomic_DNA"/>
</dbReference>
<evidence type="ECO:0000313" key="2">
    <source>
        <dbReference type="EMBL" id="RBP51488.1"/>
    </source>
</evidence>
<gene>
    <name evidence="2" type="ORF">DFR28_102918</name>
</gene>
<evidence type="ECO:0000313" key="3">
    <source>
        <dbReference type="Proteomes" id="UP000253083"/>
    </source>
</evidence>